<accession>A0A7D4XPJ1</accession>
<sequence>MIHHTQLFRHEADKRQWGDCHRTALASILNLPSPEDAPHFIGMHEEAKADGKEFEWMPAQEEWLNSLGYTSVDIFYNGDLPVETLFEVMKQRNPNVLYLLGGTSPRGTNHTVVAHGSQGFYHDPHPDGGFLVAPMDHGLWEVTFILPLIMKEVRP</sequence>
<evidence type="ECO:0000313" key="1">
    <source>
        <dbReference type="EMBL" id="QKW95596.1"/>
    </source>
</evidence>
<gene>
    <name evidence="1" type="ORF">AXL3_47</name>
</gene>
<protein>
    <submittedName>
        <fullName evidence="1">Uncharacterized protein</fullName>
    </submittedName>
</protein>
<name>A0A7D4XPJ1_9CAUD</name>
<dbReference type="Proteomes" id="UP000509379">
    <property type="component" value="Segment"/>
</dbReference>
<reference evidence="1" key="1">
    <citation type="submission" date="2020-05" db="EMBL/GenBank/DDBJ databases">
        <title>Isolation and characterization of the novel bacteriophage AXL3 against Stenotrophomonas maltophilia.</title>
        <authorList>
            <person name="McCutcheon J.G."/>
            <person name="Lin A."/>
            <person name="Dennis J."/>
        </authorList>
    </citation>
    <scope>NUCLEOTIDE SEQUENCE [LARGE SCALE GENOMIC DNA]</scope>
</reference>
<dbReference type="EMBL" id="MT536174">
    <property type="protein sequence ID" value="QKW95596.1"/>
    <property type="molecule type" value="Genomic_DNA"/>
</dbReference>
<proteinExistence type="predicted"/>
<organism evidence="1 2">
    <name type="scientific">Stenotrophomonas phage vB_SmaS-AXL_3</name>
    <dbReference type="NCBI Taxonomy" id="2740427"/>
    <lineage>
        <taxon>Viruses</taxon>
        <taxon>Duplodnaviria</taxon>
        <taxon>Heunggongvirae</taxon>
        <taxon>Uroviricota</taxon>
        <taxon>Caudoviricetes</taxon>
        <taxon>Axeltriavirus</taxon>
        <taxon>Axeltriavirus AXL3</taxon>
    </lineage>
</organism>
<keyword evidence="2" id="KW-1185">Reference proteome</keyword>
<evidence type="ECO:0000313" key="2">
    <source>
        <dbReference type="Proteomes" id="UP000509379"/>
    </source>
</evidence>